<keyword evidence="2" id="KW-1185">Reference proteome</keyword>
<dbReference type="Proteomes" id="UP001057402">
    <property type="component" value="Chromosome 7"/>
</dbReference>
<gene>
    <name evidence="1" type="ORF">MLD38_024845</name>
</gene>
<proteinExistence type="predicted"/>
<evidence type="ECO:0000313" key="1">
    <source>
        <dbReference type="EMBL" id="KAI4339963.1"/>
    </source>
</evidence>
<sequence length="167" mass="19047">METDSIECITSIDGMEEDEIQQSIHYPGSHHHLHPHHHQQFSSSKGHANNGVGVVSPGIIPSTTRVHELLECLVCTNSMYPPIYQVFHCFGQYLCLHFEAFQLGMSPVYMAFLRFMGDEMEARNYSYSLEVGGNGRKLIWEGPYAFRDCSSRCLNEHGWVERDIRPG</sequence>
<reference evidence="2" key="1">
    <citation type="journal article" date="2023" name="Front. Plant Sci.">
        <title>Chromosomal-level genome assembly of Melastoma candidum provides insights into trichome evolution.</title>
        <authorList>
            <person name="Zhong Y."/>
            <person name="Wu W."/>
            <person name="Sun C."/>
            <person name="Zou P."/>
            <person name="Liu Y."/>
            <person name="Dai S."/>
            <person name="Zhou R."/>
        </authorList>
    </citation>
    <scope>NUCLEOTIDE SEQUENCE [LARGE SCALE GENOMIC DNA]</scope>
</reference>
<evidence type="ECO:0000313" key="2">
    <source>
        <dbReference type="Proteomes" id="UP001057402"/>
    </source>
</evidence>
<dbReference type="EMBL" id="CM042886">
    <property type="protein sequence ID" value="KAI4339963.1"/>
    <property type="molecule type" value="Genomic_DNA"/>
</dbReference>
<name>A0ACB9NUW2_9MYRT</name>
<protein>
    <submittedName>
        <fullName evidence="1">Uncharacterized protein</fullName>
    </submittedName>
</protein>
<comment type="caution">
    <text evidence="1">The sequence shown here is derived from an EMBL/GenBank/DDBJ whole genome shotgun (WGS) entry which is preliminary data.</text>
</comment>
<organism evidence="1 2">
    <name type="scientific">Melastoma candidum</name>
    <dbReference type="NCBI Taxonomy" id="119954"/>
    <lineage>
        <taxon>Eukaryota</taxon>
        <taxon>Viridiplantae</taxon>
        <taxon>Streptophyta</taxon>
        <taxon>Embryophyta</taxon>
        <taxon>Tracheophyta</taxon>
        <taxon>Spermatophyta</taxon>
        <taxon>Magnoliopsida</taxon>
        <taxon>eudicotyledons</taxon>
        <taxon>Gunneridae</taxon>
        <taxon>Pentapetalae</taxon>
        <taxon>rosids</taxon>
        <taxon>malvids</taxon>
        <taxon>Myrtales</taxon>
        <taxon>Melastomataceae</taxon>
        <taxon>Melastomatoideae</taxon>
        <taxon>Melastomateae</taxon>
        <taxon>Melastoma</taxon>
    </lineage>
</organism>
<accession>A0ACB9NUW2</accession>